<dbReference type="FunFam" id="1.10.472.170:FF:000001">
    <property type="entry name" value="Transcription initiation factor IIB"/>
    <property type="match status" value="1"/>
</dbReference>
<dbReference type="EMBL" id="RRCH01000024">
    <property type="protein sequence ID" value="RRJ29937.1"/>
    <property type="molecule type" value="Genomic_DNA"/>
</dbReference>
<sequence>MVGDREEIQMIVRDSTDQEVAKCPECNGPISPGTTLDETVCEECGLIVAEDRLDRSPEWRAFTHQEHQQKARVGAPTTPTMHDKGLSTQIGWQNKDANGQSLSPRKRKQLGRLRKWHKRCQTWDGKERNLKQAFSEIDRMASALGLPKSACETASVIYRRALSANLLLGRSIESVATATLYAAARTEGIPRTLDEMTSVARVEYNRIARAYRAVIAELELAIEPTDPIAYLPRFTSELDCSQATHRKTRELLEGVVGRHYTSGKSPVGLAAAALYAGSCLTGDPLTQQEISDVANVTTMTIRTHYREFLNDE</sequence>
<protein>
    <recommendedName>
        <fullName evidence="2 9">Transcription initiation factor IIB</fullName>
        <shortName evidence="9">TFIIB</shortName>
    </recommendedName>
</protein>
<reference evidence="11 12" key="1">
    <citation type="submission" date="2018-11" db="EMBL/GenBank/DDBJ databases">
        <title>Taxonoimc description of Halomarina strain SPP-AMP-1.</title>
        <authorList>
            <person name="Pal Y."/>
            <person name="Srinivasana K."/>
            <person name="Verma A."/>
            <person name="Kumar P."/>
        </authorList>
    </citation>
    <scope>NUCLEOTIDE SEQUENCE [LARGE SCALE GENOMIC DNA]</scope>
    <source>
        <strain evidence="11 12">SPP-AMP-1</strain>
    </source>
</reference>
<dbReference type="InterPro" id="IPR000812">
    <property type="entry name" value="TFIIB"/>
</dbReference>
<dbReference type="InterPro" id="IPR013137">
    <property type="entry name" value="Znf_TFIIB"/>
</dbReference>
<comment type="similarity">
    <text evidence="1 9">Belongs to the TFIIB family.</text>
</comment>
<feature type="binding site" evidence="9">
    <location>
        <position position="44"/>
    </location>
    <ligand>
        <name>Zn(2+)</name>
        <dbReference type="ChEBI" id="CHEBI:29105"/>
    </ligand>
</feature>
<dbReference type="AlphaFoldDB" id="A0A3P3R911"/>
<comment type="function">
    <text evidence="9">Stabilizes TBP binding to an archaeal box-A promoter. Also responsible for recruiting RNA polymerase II to the pre-initiation complex (DNA-TBP-TFIIB).</text>
</comment>
<keyword evidence="8 9" id="KW-0804">Transcription</keyword>
<dbReference type="RefSeq" id="WP_124955236.1">
    <property type="nucleotide sequence ID" value="NZ_RRCH01000024.1"/>
</dbReference>
<dbReference type="InterPro" id="IPR036915">
    <property type="entry name" value="Cyclin-like_sf"/>
</dbReference>
<evidence type="ECO:0000256" key="8">
    <source>
        <dbReference type="ARBA" id="ARBA00023163"/>
    </source>
</evidence>
<feature type="binding site" evidence="9">
    <location>
        <position position="26"/>
    </location>
    <ligand>
        <name>Zn(2+)</name>
        <dbReference type="ChEBI" id="CHEBI:29105"/>
    </ligand>
</feature>
<dbReference type="Gene3D" id="1.10.472.10">
    <property type="entry name" value="Cyclin-like"/>
    <property type="match status" value="1"/>
</dbReference>
<keyword evidence="7 9" id="KW-0805">Transcription regulation</keyword>
<dbReference type="SMART" id="SM00385">
    <property type="entry name" value="CYCLIN"/>
    <property type="match status" value="2"/>
</dbReference>
<dbReference type="Gene3D" id="1.10.472.170">
    <property type="match status" value="1"/>
</dbReference>
<organism evidence="11 12">
    <name type="scientific">Halocatena pleomorpha</name>
    <dbReference type="NCBI Taxonomy" id="1785090"/>
    <lineage>
        <taxon>Archaea</taxon>
        <taxon>Methanobacteriati</taxon>
        <taxon>Methanobacteriota</taxon>
        <taxon>Stenosarchaea group</taxon>
        <taxon>Halobacteria</taxon>
        <taxon>Halobacteriales</taxon>
        <taxon>Natronomonadaceae</taxon>
        <taxon>Halocatena</taxon>
    </lineage>
</organism>
<dbReference type="Pfam" id="PF08271">
    <property type="entry name" value="Zn_Ribbon_TF"/>
    <property type="match status" value="1"/>
</dbReference>
<keyword evidence="6 9" id="KW-0862">Zinc</keyword>
<evidence type="ECO:0000313" key="11">
    <source>
        <dbReference type="EMBL" id="RRJ29937.1"/>
    </source>
</evidence>
<dbReference type="GO" id="GO:0017025">
    <property type="term" value="F:TBP-class protein binding"/>
    <property type="evidence" value="ECO:0007669"/>
    <property type="project" value="InterPro"/>
</dbReference>
<evidence type="ECO:0000256" key="9">
    <source>
        <dbReference type="HAMAP-Rule" id="MF_00383"/>
    </source>
</evidence>
<dbReference type="InterPro" id="IPR023486">
    <property type="entry name" value="TFIIB_CS"/>
</dbReference>
<name>A0A3P3R911_9EURY</name>
<feature type="repeat" description="2" evidence="9">
    <location>
        <begin position="229"/>
        <end position="310"/>
    </location>
</feature>
<dbReference type="GO" id="GO:0097550">
    <property type="term" value="C:transcription preinitiation complex"/>
    <property type="evidence" value="ECO:0007669"/>
    <property type="project" value="TreeGrafter"/>
</dbReference>
<dbReference type="PRINTS" id="PR00685">
    <property type="entry name" value="TIFACTORIIB"/>
</dbReference>
<keyword evidence="12" id="KW-1185">Reference proteome</keyword>
<dbReference type="PANTHER" id="PTHR11618">
    <property type="entry name" value="TRANSCRIPTION INITIATION FACTOR IIB-RELATED"/>
    <property type="match status" value="1"/>
</dbReference>
<dbReference type="PROSITE" id="PS00782">
    <property type="entry name" value="TFIIB"/>
    <property type="match status" value="1"/>
</dbReference>
<evidence type="ECO:0000256" key="6">
    <source>
        <dbReference type="ARBA" id="ARBA00022833"/>
    </source>
</evidence>
<dbReference type="OrthoDB" id="7429at2157"/>
<feature type="binding site" evidence="9">
    <location>
        <position position="23"/>
    </location>
    <ligand>
        <name>Zn(2+)</name>
        <dbReference type="ChEBI" id="CHEBI:29105"/>
    </ligand>
</feature>
<accession>A0A3P3R911</accession>
<dbReference type="InterPro" id="IPR023484">
    <property type="entry name" value="TFIIB_arc"/>
</dbReference>
<dbReference type="InterPro" id="IPR013763">
    <property type="entry name" value="Cyclin-like_dom"/>
</dbReference>
<evidence type="ECO:0000259" key="10">
    <source>
        <dbReference type="SMART" id="SM00385"/>
    </source>
</evidence>
<dbReference type="HAMAP" id="MF_00383">
    <property type="entry name" value="TF2B_arch"/>
    <property type="match status" value="1"/>
</dbReference>
<feature type="domain" description="Cyclin-like" evidence="10">
    <location>
        <begin position="229"/>
        <end position="310"/>
    </location>
</feature>
<evidence type="ECO:0000256" key="3">
    <source>
        <dbReference type="ARBA" id="ARBA00022723"/>
    </source>
</evidence>
<dbReference type="SUPFAM" id="SSF57783">
    <property type="entry name" value="Zinc beta-ribbon"/>
    <property type="match status" value="1"/>
</dbReference>
<evidence type="ECO:0000256" key="7">
    <source>
        <dbReference type="ARBA" id="ARBA00023015"/>
    </source>
</evidence>
<proteinExistence type="inferred from homology"/>
<dbReference type="InterPro" id="IPR013150">
    <property type="entry name" value="TFIIB_cyclin"/>
</dbReference>
<keyword evidence="5" id="KW-0863">Zinc-finger</keyword>
<feature type="domain" description="Cyclin-like" evidence="10">
    <location>
        <begin position="135"/>
        <end position="216"/>
    </location>
</feature>
<dbReference type="GO" id="GO:0070897">
    <property type="term" value="P:transcription preinitiation complex assembly"/>
    <property type="evidence" value="ECO:0007669"/>
    <property type="project" value="InterPro"/>
</dbReference>
<keyword evidence="4 9" id="KW-0677">Repeat</keyword>
<evidence type="ECO:0000256" key="5">
    <source>
        <dbReference type="ARBA" id="ARBA00022771"/>
    </source>
</evidence>
<gene>
    <name evidence="9" type="primary">tfb</name>
    <name evidence="11" type="ORF">EIK79_11310</name>
</gene>
<feature type="repeat" description="1" evidence="9">
    <location>
        <begin position="135"/>
        <end position="218"/>
    </location>
</feature>
<evidence type="ECO:0000256" key="1">
    <source>
        <dbReference type="ARBA" id="ARBA00010857"/>
    </source>
</evidence>
<dbReference type="Pfam" id="PF00382">
    <property type="entry name" value="TFIIB"/>
    <property type="match status" value="2"/>
</dbReference>
<dbReference type="SUPFAM" id="SSF47954">
    <property type="entry name" value="Cyclin-like"/>
    <property type="match status" value="2"/>
</dbReference>
<dbReference type="GO" id="GO:0003700">
    <property type="term" value="F:DNA-binding transcription factor activity"/>
    <property type="evidence" value="ECO:0007669"/>
    <property type="project" value="UniProtKB-UniRule"/>
</dbReference>
<dbReference type="Proteomes" id="UP000282322">
    <property type="component" value="Unassembled WGS sequence"/>
</dbReference>
<evidence type="ECO:0000256" key="2">
    <source>
        <dbReference type="ARBA" id="ARBA00013932"/>
    </source>
</evidence>
<dbReference type="GO" id="GO:0008270">
    <property type="term" value="F:zinc ion binding"/>
    <property type="evidence" value="ECO:0007669"/>
    <property type="project" value="UniProtKB-UniRule"/>
</dbReference>
<dbReference type="PANTHER" id="PTHR11618:SF13">
    <property type="entry name" value="TRANSCRIPTION INITIATION FACTOR IIB"/>
    <property type="match status" value="1"/>
</dbReference>
<feature type="binding site" evidence="9">
    <location>
        <position position="41"/>
    </location>
    <ligand>
        <name>Zn(2+)</name>
        <dbReference type="ChEBI" id="CHEBI:29105"/>
    </ligand>
</feature>
<keyword evidence="3 9" id="KW-0479">Metal-binding</keyword>
<comment type="caution">
    <text evidence="11">The sequence shown here is derived from an EMBL/GenBank/DDBJ whole genome shotgun (WGS) entry which is preliminary data.</text>
</comment>
<evidence type="ECO:0000313" key="12">
    <source>
        <dbReference type="Proteomes" id="UP000282322"/>
    </source>
</evidence>
<evidence type="ECO:0000256" key="4">
    <source>
        <dbReference type="ARBA" id="ARBA00022737"/>
    </source>
</evidence>